<dbReference type="Gene3D" id="1.10.1740.10">
    <property type="match status" value="1"/>
</dbReference>
<dbReference type="SUPFAM" id="SSF88659">
    <property type="entry name" value="Sigma3 and sigma4 domains of RNA polymerase sigma factors"/>
    <property type="match status" value="1"/>
</dbReference>
<feature type="domain" description="RNA polymerase sigma factor 70 region 4 type 2" evidence="6">
    <location>
        <begin position="130"/>
        <end position="181"/>
    </location>
</feature>
<organism evidence="7 8">
    <name type="scientific">Rapidithrix thailandica</name>
    <dbReference type="NCBI Taxonomy" id="413964"/>
    <lineage>
        <taxon>Bacteria</taxon>
        <taxon>Pseudomonadati</taxon>
        <taxon>Bacteroidota</taxon>
        <taxon>Cytophagia</taxon>
        <taxon>Cytophagales</taxon>
        <taxon>Flammeovirgaceae</taxon>
        <taxon>Rapidithrix</taxon>
    </lineage>
</organism>
<dbReference type="Pfam" id="PF08281">
    <property type="entry name" value="Sigma70_r4_2"/>
    <property type="match status" value="1"/>
</dbReference>
<evidence type="ECO:0000259" key="6">
    <source>
        <dbReference type="Pfam" id="PF08281"/>
    </source>
</evidence>
<dbReference type="NCBIfam" id="TIGR02937">
    <property type="entry name" value="sigma70-ECF"/>
    <property type="match status" value="1"/>
</dbReference>
<reference evidence="7 8" key="1">
    <citation type="submission" date="2024-04" db="EMBL/GenBank/DDBJ databases">
        <title>Novel genus in family Flammeovirgaceae.</title>
        <authorList>
            <person name="Nguyen T.H."/>
            <person name="Vuong T.Q."/>
            <person name="Le H."/>
            <person name="Kim S.-G."/>
        </authorList>
    </citation>
    <scope>NUCLEOTIDE SEQUENCE [LARGE SCALE GENOMIC DNA]</scope>
    <source>
        <strain evidence="7 8">JCM 23209</strain>
    </source>
</reference>
<dbReference type="AlphaFoldDB" id="A0AAW9S5D6"/>
<evidence type="ECO:0000313" key="7">
    <source>
        <dbReference type="EMBL" id="MEN7550390.1"/>
    </source>
</evidence>
<name>A0AAW9S5D6_9BACT</name>
<keyword evidence="3" id="KW-0731">Sigma factor</keyword>
<dbReference type="Gene3D" id="1.10.10.10">
    <property type="entry name" value="Winged helix-like DNA-binding domain superfamily/Winged helix DNA-binding domain"/>
    <property type="match status" value="1"/>
</dbReference>
<dbReference type="Proteomes" id="UP001403385">
    <property type="component" value="Unassembled WGS sequence"/>
</dbReference>
<dbReference type="InterPro" id="IPR013325">
    <property type="entry name" value="RNA_pol_sigma_r2"/>
</dbReference>
<accession>A0AAW9S5D6</accession>
<dbReference type="EMBL" id="JBDKWZ010000013">
    <property type="protein sequence ID" value="MEN7550390.1"/>
    <property type="molecule type" value="Genomic_DNA"/>
</dbReference>
<dbReference type="SUPFAM" id="SSF88946">
    <property type="entry name" value="Sigma2 domain of RNA polymerase sigma factors"/>
    <property type="match status" value="1"/>
</dbReference>
<evidence type="ECO:0000256" key="3">
    <source>
        <dbReference type="ARBA" id="ARBA00023082"/>
    </source>
</evidence>
<dbReference type="CDD" id="cd06171">
    <property type="entry name" value="Sigma70_r4"/>
    <property type="match status" value="1"/>
</dbReference>
<dbReference type="GO" id="GO:0016987">
    <property type="term" value="F:sigma factor activity"/>
    <property type="evidence" value="ECO:0007669"/>
    <property type="project" value="UniProtKB-KW"/>
</dbReference>
<dbReference type="InterPro" id="IPR014284">
    <property type="entry name" value="RNA_pol_sigma-70_dom"/>
</dbReference>
<protein>
    <submittedName>
        <fullName evidence="7">Sigma-70 family RNA polymerase sigma factor</fullName>
    </submittedName>
</protein>
<keyword evidence="5" id="KW-0175">Coiled coil</keyword>
<dbReference type="InterPro" id="IPR039425">
    <property type="entry name" value="RNA_pol_sigma-70-like"/>
</dbReference>
<gene>
    <name evidence="7" type="ORF">AAG747_20900</name>
</gene>
<evidence type="ECO:0000256" key="2">
    <source>
        <dbReference type="ARBA" id="ARBA00023015"/>
    </source>
</evidence>
<dbReference type="PANTHER" id="PTHR43133:SF46">
    <property type="entry name" value="RNA POLYMERASE SIGMA-70 FACTOR ECF SUBFAMILY"/>
    <property type="match status" value="1"/>
</dbReference>
<keyword evidence="8" id="KW-1185">Reference proteome</keyword>
<dbReference type="GO" id="GO:0006352">
    <property type="term" value="P:DNA-templated transcription initiation"/>
    <property type="evidence" value="ECO:0007669"/>
    <property type="project" value="InterPro"/>
</dbReference>
<dbReference type="PANTHER" id="PTHR43133">
    <property type="entry name" value="RNA POLYMERASE ECF-TYPE SIGMA FACTO"/>
    <property type="match status" value="1"/>
</dbReference>
<evidence type="ECO:0000256" key="5">
    <source>
        <dbReference type="SAM" id="Coils"/>
    </source>
</evidence>
<evidence type="ECO:0000313" key="8">
    <source>
        <dbReference type="Proteomes" id="UP001403385"/>
    </source>
</evidence>
<evidence type="ECO:0000256" key="1">
    <source>
        <dbReference type="ARBA" id="ARBA00010641"/>
    </source>
</evidence>
<dbReference type="GO" id="GO:0003677">
    <property type="term" value="F:DNA binding"/>
    <property type="evidence" value="ECO:0007669"/>
    <property type="project" value="InterPro"/>
</dbReference>
<feature type="coiled-coil region" evidence="5">
    <location>
        <begin position="88"/>
        <end position="145"/>
    </location>
</feature>
<comment type="similarity">
    <text evidence="1">Belongs to the sigma-70 factor family. ECF subfamily.</text>
</comment>
<keyword evidence="4" id="KW-0804">Transcription</keyword>
<keyword evidence="2" id="KW-0805">Transcription regulation</keyword>
<dbReference type="InterPro" id="IPR013324">
    <property type="entry name" value="RNA_pol_sigma_r3/r4-like"/>
</dbReference>
<proteinExistence type="inferred from homology"/>
<comment type="caution">
    <text evidence="7">The sequence shown here is derived from an EMBL/GenBank/DDBJ whole genome shotgun (WGS) entry which is preliminary data.</text>
</comment>
<evidence type="ECO:0000256" key="4">
    <source>
        <dbReference type="ARBA" id="ARBA00023163"/>
    </source>
</evidence>
<dbReference type="RefSeq" id="WP_346823171.1">
    <property type="nucleotide sequence ID" value="NZ_JBDKWZ010000013.1"/>
</dbReference>
<dbReference type="InterPro" id="IPR036388">
    <property type="entry name" value="WH-like_DNA-bd_sf"/>
</dbReference>
<sequence length="200" mass="23715">MLTPSKNTTDDASLWKAFQQSDQQAFAKIFHLYYPDLYNYGTKFIANEELVKDNLQELFIEIWAKRNALGTVKNIKGYLVKSLRRRLLQNLQKIKKQHSLTMEAREEQVLFQLSSEELKIKDEQNEELTRKLRQAFDRLNDTQKEVVYLRFFNNLDYKEISEVMALQYQSVRNAMHTAIKAFRKALLLFVYALLSYSKTL</sequence>
<dbReference type="InterPro" id="IPR013249">
    <property type="entry name" value="RNA_pol_sigma70_r4_t2"/>
</dbReference>